<dbReference type="GO" id="GO:0009279">
    <property type="term" value="C:cell outer membrane"/>
    <property type="evidence" value="ECO:0007669"/>
    <property type="project" value="UniProtKB-SubCell"/>
</dbReference>
<evidence type="ECO:0000256" key="3">
    <source>
        <dbReference type="ARBA" id="ARBA00022448"/>
    </source>
</evidence>
<keyword evidence="3" id="KW-0813">Transport</keyword>
<keyword evidence="5" id="KW-0812">Transmembrane</keyword>
<proteinExistence type="inferred from homology"/>
<comment type="similarity">
    <text evidence="2">Belongs to the outer membrane factor (OMF) (TC 1.B.17) family.</text>
</comment>
<dbReference type="GO" id="GO:1990281">
    <property type="term" value="C:efflux pump complex"/>
    <property type="evidence" value="ECO:0007669"/>
    <property type="project" value="TreeGrafter"/>
</dbReference>
<keyword evidence="7" id="KW-0998">Cell outer membrane</keyword>
<dbReference type="GO" id="GO:0015562">
    <property type="term" value="F:efflux transmembrane transporter activity"/>
    <property type="evidence" value="ECO:0007669"/>
    <property type="project" value="InterPro"/>
</dbReference>
<keyword evidence="6" id="KW-0472">Membrane</keyword>
<evidence type="ECO:0000256" key="6">
    <source>
        <dbReference type="ARBA" id="ARBA00023136"/>
    </source>
</evidence>
<feature type="chain" id="PRO_5008001491" description="Transporter" evidence="8">
    <location>
        <begin position="20"/>
        <end position="474"/>
    </location>
</feature>
<keyword evidence="4" id="KW-1134">Transmembrane beta strand</keyword>
<dbReference type="Gene3D" id="1.20.1600.10">
    <property type="entry name" value="Outer membrane efflux proteins (OEP)"/>
    <property type="match status" value="1"/>
</dbReference>
<dbReference type="RefSeq" id="WP_066407022.1">
    <property type="nucleotide sequence ID" value="NZ_CP011390.1"/>
</dbReference>
<evidence type="ECO:0000256" key="4">
    <source>
        <dbReference type="ARBA" id="ARBA00022452"/>
    </source>
</evidence>
<reference evidence="10" key="1">
    <citation type="submission" date="2015-01" db="EMBL/GenBank/DDBJ databases">
        <title>Flavisolibacter sp./LCS9/ whole genome sequencing.</title>
        <authorList>
            <person name="Kim M.K."/>
            <person name="Srinivasan S."/>
            <person name="Lee J.-J."/>
        </authorList>
    </citation>
    <scope>NUCLEOTIDE SEQUENCE [LARGE SCALE GENOMIC DNA]</scope>
    <source>
        <strain evidence="10">LCS9</strain>
    </source>
</reference>
<comment type="subcellular location">
    <subcellularLocation>
        <location evidence="1">Cell outer membrane</location>
    </subcellularLocation>
</comment>
<sequence length="474" mass="52553">MKQPLLCLLLLIGGSTVFGQEKWDLQKCVTYAITNNISVRQADLQSRFSKLDVHRNELSKYPGATFQTSVGYQFGRSENPTTGVLEDRNFLSSGIQLQTNVSLFNWYSKKNTIESSRLTNQADVAQVKKVQDDVALNVAVGYLQALLAKEQVKIASIQVQQNIAQLELTRKRVNAGALPELNAAELEAQVALDSSSLITAQSQVELQLLQLKAILNLDAAAPFDIEAPPVEMIPIEPLAELQPDRVYQLAIVNLPQQKVNDLRLQANQEAVRAAHGSMYPTLSAYGGLASNYVNLQSTQKIVPVPSAPTAATVTVDGTTYPVYAPSSNFLYGVTPYGEQLRNNFGQNIGLALSIPIFNNGTLRTNWERSKLNVQQAQLNIESSNQTLKQDIYKAYNDAVASLQKFTANQKAVTSAEKAFTFSQKRYDLSLMSTYELLNSQNNLLRARTQLLLAQFDYVFKMKLLEFYKGQGLKL</sequence>
<dbReference type="AlphaFoldDB" id="A0A172U040"/>
<dbReference type="PANTHER" id="PTHR30026:SF20">
    <property type="entry name" value="OUTER MEMBRANE PROTEIN TOLC"/>
    <property type="match status" value="1"/>
</dbReference>
<evidence type="ECO:0000256" key="5">
    <source>
        <dbReference type="ARBA" id="ARBA00022692"/>
    </source>
</evidence>
<evidence type="ECO:0000256" key="8">
    <source>
        <dbReference type="SAM" id="SignalP"/>
    </source>
</evidence>
<keyword evidence="8" id="KW-0732">Signal</keyword>
<dbReference type="Proteomes" id="UP000077177">
    <property type="component" value="Chromosome"/>
</dbReference>
<dbReference type="GO" id="GO:0015288">
    <property type="term" value="F:porin activity"/>
    <property type="evidence" value="ECO:0007669"/>
    <property type="project" value="TreeGrafter"/>
</dbReference>
<dbReference type="InterPro" id="IPR051906">
    <property type="entry name" value="TolC-like"/>
</dbReference>
<keyword evidence="10" id="KW-1185">Reference proteome</keyword>
<evidence type="ECO:0000256" key="1">
    <source>
        <dbReference type="ARBA" id="ARBA00004442"/>
    </source>
</evidence>
<gene>
    <name evidence="9" type="ORF">SY85_20380</name>
</gene>
<dbReference type="EMBL" id="CP011390">
    <property type="protein sequence ID" value="ANE52484.1"/>
    <property type="molecule type" value="Genomic_DNA"/>
</dbReference>
<dbReference type="PANTHER" id="PTHR30026">
    <property type="entry name" value="OUTER MEMBRANE PROTEIN TOLC"/>
    <property type="match status" value="1"/>
</dbReference>
<accession>A0A172U040</accession>
<evidence type="ECO:0000313" key="9">
    <source>
        <dbReference type="EMBL" id="ANE52484.1"/>
    </source>
</evidence>
<name>A0A172U040_9BACT</name>
<feature type="signal peptide" evidence="8">
    <location>
        <begin position="1"/>
        <end position="19"/>
    </location>
</feature>
<evidence type="ECO:0000256" key="2">
    <source>
        <dbReference type="ARBA" id="ARBA00007613"/>
    </source>
</evidence>
<organism evidence="9 10">
    <name type="scientific">Flavisolibacter tropicus</name>
    <dbReference type="NCBI Taxonomy" id="1492898"/>
    <lineage>
        <taxon>Bacteria</taxon>
        <taxon>Pseudomonadati</taxon>
        <taxon>Bacteroidota</taxon>
        <taxon>Chitinophagia</taxon>
        <taxon>Chitinophagales</taxon>
        <taxon>Chitinophagaceae</taxon>
        <taxon>Flavisolibacter</taxon>
    </lineage>
</organism>
<evidence type="ECO:0008006" key="11">
    <source>
        <dbReference type="Google" id="ProtNLM"/>
    </source>
</evidence>
<dbReference type="OrthoDB" id="9811587at2"/>
<protein>
    <recommendedName>
        <fullName evidence="11">Transporter</fullName>
    </recommendedName>
</protein>
<dbReference type="STRING" id="1492898.SY85_20380"/>
<dbReference type="Pfam" id="PF02321">
    <property type="entry name" value="OEP"/>
    <property type="match status" value="2"/>
</dbReference>
<evidence type="ECO:0000256" key="7">
    <source>
        <dbReference type="ARBA" id="ARBA00023237"/>
    </source>
</evidence>
<dbReference type="SUPFAM" id="SSF56954">
    <property type="entry name" value="Outer membrane efflux proteins (OEP)"/>
    <property type="match status" value="1"/>
</dbReference>
<dbReference type="InterPro" id="IPR003423">
    <property type="entry name" value="OMP_efflux"/>
</dbReference>
<dbReference type="KEGG" id="fla:SY85_20380"/>
<reference evidence="9 10" key="2">
    <citation type="journal article" date="2016" name="Int. J. Syst. Evol. Microbiol.">
        <title>Flavisolibacter tropicus sp. nov., isolated from tropical soil.</title>
        <authorList>
            <person name="Lee J.J."/>
            <person name="Kang M.S."/>
            <person name="Kim G.S."/>
            <person name="Lee C.S."/>
            <person name="Lim S."/>
            <person name="Lee J."/>
            <person name="Roh S.H."/>
            <person name="Kang H."/>
            <person name="Ha J.M."/>
            <person name="Bae S."/>
            <person name="Jung H.Y."/>
            <person name="Kim M.K."/>
        </authorList>
    </citation>
    <scope>NUCLEOTIDE SEQUENCE [LARGE SCALE GENOMIC DNA]</scope>
    <source>
        <strain evidence="9 10">LCS9</strain>
    </source>
</reference>
<evidence type="ECO:0000313" key="10">
    <source>
        <dbReference type="Proteomes" id="UP000077177"/>
    </source>
</evidence>